<evidence type="ECO:0000313" key="2">
    <source>
        <dbReference type="EMBL" id="NWK56761.1"/>
    </source>
</evidence>
<protein>
    <submittedName>
        <fullName evidence="2">Uncharacterized protein</fullName>
    </submittedName>
</protein>
<evidence type="ECO:0000256" key="1">
    <source>
        <dbReference type="SAM" id="Coils"/>
    </source>
</evidence>
<gene>
    <name evidence="2" type="ORF">HW115_14155</name>
</gene>
<feature type="coiled-coil region" evidence="1">
    <location>
        <begin position="129"/>
        <end position="176"/>
    </location>
</feature>
<dbReference type="RefSeq" id="WP_178933562.1">
    <property type="nucleotide sequence ID" value="NZ_JACBAZ010000006.1"/>
</dbReference>
<organism evidence="2 3">
    <name type="scientific">Oceaniferula marina</name>
    <dbReference type="NCBI Taxonomy" id="2748318"/>
    <lineage>
        <taxon>Bacteria</taxon>
        <taxon>Pseudomonadati</taxon>
        <taxon>Verrucomicrobiota</taxon>
        <taxon>Verrucomicrobiia</taxon>
        <taxon>Verrucomicrobiales</taxon>
        <taxon>Verrucomicrobiaceae</taxon>
        <taxon>Oceaniferula</taxon>
    </lineage>
</organism>
<proteinExistence type="predicted"/>
<dbReference type="EMBL" id="JACBAZ010000006">
    <property type="protein sequence ID" value="NWK56761.1"/>
    <property type="molecule type" value="Genomic_DNA"/>
</dbReference>
<dbReference type="AlphaFoldDB" id="A0A851GLQ3"/>
<keyword evidence="3" id="KW-1185">Reference proteome</keyword>
<reference evidence="2 3" key="1">
    <citation type="submission" date="2020-07" db="EMBL/GenBank/DDBJ databases">
        <title>Roseicoccus Jingziensis gen. nov., sp. nov., isolated from coastal seawater.</title>
        <authorList>
            <person name="Feng X."/>
        </authorList>
    </citation>
    <scope>NUCLEOTIDE SEQUENCE [LARGE SCALE GENOMIC DNA]</scope>
    <source>
        <strain evidence="2 3">N1E253</strain>
    </source>
</reference>
<comment type="caution">
    <text evidence="2">The sequence shown here is derived from an EMBL/GenBank/DDBJ whole genome shotgun (WGS) entry which is preliminary data.</text>
</comment>
<name>A0A851GLQ3_9BACT</name>
<sequence length="291" mass="33231">MNTSRYIISRILLSFGWHRKNRRLTEAADEMHLLRQAEEILGEDVWELAEDIEEISVEYWSLRKLKMDVAKLKDAIQEADVLLSSSHEERNVILTQTNKECQALEAKRNDYIKGSEKLIAKRDRTVAEAKQIKRKFEAARTKIQVLGREGGNEEVIAGERQKVEQYKKEFGELKKQRDVIGAQVAALDEKIMHVEETLGHDRKRLRDEASSAYQSIGKANRDISKLAAEVGAVEAEMKLHFCEIGRYVSHHVGMDETCTRICKDHAHLVAQMQSLRSSIALNHKLAAMANV</sequence>
<keyword evidence="1" id="KW-0175">Coiled coil</keyword>
<evidence type="ECO:0000313" key="3">
    <source>
        <dbReference type="Proteomes" id="UP000557872"/>
    </source>
</evidence>
<dbReference type="Gene3D" id="1.10.287.2610">
    <property type="match status" value="1"/>
</dbReference>
<dbReference type="Proteomes" id="UP000557872">
    <property type="component" value="Unassembled WGS sequence"/>
</dbReference>
<accession>A0A851GLQ3</accession>